<dbReference type="Ensembl" id="ENSSMRT00000022606.1">
    <property type="protein sequence ID" value="ENSSMRP00000019277.1"/>
    <property type="gene ID" value="ENSSMRG00000015020.1"/>
</dbReference>
<dbReference type="GO" id="GO:0005634">
    <property type="term" value="C:nucleus"/>
    <property type="evidence" value="ECO:0007669"/>
    <property type="project" value="Ensembl"/>
</dbReference>
<organism evidence="4 5">
    <name type="scientific">Salvator merianae</name>
    <name type="common">Argentine black and white tegu</name>
    <name type="synonym">Tupinambis merianae</name>
    <dbReference type="NCBI Taxonomy" id="96440"/>
    <lineage>
        <taxon>Eukaryota</taxon>
        <taxon>Metazoa</taxon>
        <taxon>Chordata</taxon>
        <taxon>Craniata</taxon>
        <taxon>Vertebrata</taxon>
        <taxon>Euteleostomi</taxon>
        <taxon>Lepidosauria</taxon>
        <taxon>Squamata</taxon>
        <taxon>Bifurcata</taxon>
        <taxon>Unidentata</taxon>
        <taxon>Episquamata</taxon>
        <taxon>Laterata</taxon>
        <taxon>Teiioidea</taxon>
        <taxon>Teiidae</taxon>
        <taxon>Salvator</taxon>
    </lineage>
</organism>
<dbReference type="GO" id="GO:0005737">
    <property type="term" value="C:cytoplasm"/>
    <property type="evidence" value="ECO:0007669"/>
    <property type="project" value="Ensembl"/>
</dbReference>
<reference evidence="4" key="1">
    <citation type="submission" date="2025-08" db="UniProtKB">
        <authorList>
            <consortium name="Ensembl"/>
        </authorList>
    </citation>
    <scope>IDENTIFICATION</scope>
</reference>
<evidence type="ECO:0000313" key="4">
    <source>
        <dbReference type="Ensembl" id="ENSSMRP00000019277.1"/>
    </source>
</evidence>
<feature type="region of interest" description="Disordered" evidence="2">
    <location>
        <begin position="320"/>
        <end position="342"/>
    </location>
</feature>
<accession>A0A8D0C9V9</accession>
<feature type="compositionally biased region" description="Polar residues" evidence="2">
    <location>
        <begin position="328"/>
        <end position="342"/>
    </location>
</feature>
<dbReference type="GO" id="GO:0051726">
    <property type="term" value="P:regulation of cell cycle"/>
    <property type="evidence" value="ECO:0007669"/>
    <property type="project" value="Ensembl"/>
</dbReference>
<dbReference type="Proteomes" id="UP000694421">
    <property type="component" value="Unplaced"/>
</dbReference>
<feature type="coiled-coil region" evidence="1">
    <location>
        <begin position="97"/>
        <end position="124"/>
    </location>
</feature>
<dbReference type="AlphaFoldDB" id="A0A8D0C9V9"/>
<feature type="region of interest" description="Disordered" evidence="2">
    <location>
        <begin position="162"/>
        <end position="185"/>
    </location>
</feature>
<evidence type="ECO:0000313" key="5">
    <source>
        <dbReference type="Proteomes" id="UP000694421"/>
    </source>
</evidence>
<name>A0A8D0C9V9_SALMN</name>
<dbReference type="PANTHER" id="PTHR23330">
    <property type="entry name" value="P300 TRANSCRIPTIONAL COFACTOR JMY-RELATED"/>
    <property type="match status" value="1"/>
</dbReference>
<sequence length="342" mass="37968">MAKNKQQRQKMRARVKFLWKKRNCAIQLQPSSDVAPPGRLPVSWWNPRRPFCSWPSAFLSITQAVKPLLIGALGLYSWFQKSFTQIFQVMRSTVFPSHVCLQEMKALREQLDKLQKEFAELQSVVQNGTVVAPSNTPPCRRSGNTDLALAASAQFGLTGGVSLPLVPAPPPPPPPPPLPPPPPPTAPLCFRKTAGVQAQAPTFKKEVPMQITLQDLRNVKLKKTHIGRGIDKKKSPLQRHKVLIELSDLQSIHLKSQALHKRVTNNLISPSKSCLDFRKHLKKVAVDRSPGGTPLTNKENMETGTGLTPIMTKALRRKFQLAHPKSPSPSQLPRGSSFEEQA</sequence>
<feature type="transmembrane region" description="Helical" evidence="3">
    <location>
        <begin position="57"/>
        <end position="79"/>
    </location>
</feature>
<keyword evidence="3" id="KW-0812">Transmembrane</keyword>
<keyword evidence="1" id="KW-0175">Coiled coil</keyword>
<dbReference type="GeneTree" id="ENSGT00510000046704"/>
<protein>
    <submittedName>
        <fullName evidence="4">Proline rich 11</fullName>
    </submittedName>
</protein>
<reference evidence="4" key="2">
    <citation type="submission" date="2025-09" db="UniProtKB">
        <authorList>
            <consortium name="Ensembl"/>
        </authorList>
    </citation>
    <scope>IDENTIFICATION</scope>
</reference>
<evidence type="ECO:0000256" key="1">
    <source>
        <dbReference type="SAM" id="Coils"/>
    </source>
</evidence>
<evidence type="ECO:0000256" key="2">
    <source>
        <dbReference type="SAM" id="MobiDB-lite"/>
    </source>
</evidence>
<dbReference type="PANTHER" id="PTHR23330:SF9">
    <property type="entry name" value="PROLINE-RICH PROTEIN 11"/>
    <property type="match status" value="1"/>
</dbReference>
<keyword evidence="3" id="KW-1133">Transmembrane helix</keyword>
<proteinExistence type="predicted"/>
<keyword evidence="3" id="KW-0472">Membrane</keyword>
<evidence type="ECO:0000256" key="3">
    <source>
        <dbReference type="SAM" id="Phobius"/>
    </source>
</evidence>
<feature type="compositionally biased region" description="Pro residues" evidence="2">
    <location>
        <begin position="166"/>
        <end position="185"/>
    </location>
</feature>
<dbReference type="OMA" id="DAPMHIT"/>
<keyword evidence="5" id="KW-1185">Reference proteome</keyword>